<gene>
    <name evidence="2" type="ORF">N0V91_008031</name>
</gene>
<dbReference type="EMBL" id="JAPEVA010000076">
    <property type="protein sequence ID" value="KAJ4401255.1"/>
    <property type="molecule type" value="Genomic_DNA"/>
</dbReference>
<proteinExistence type="predicted"/>
<comment type="caution">
    <text evidence="2">The sequence shown here is derived from an EMBL/GenBank/DDBJ whole genome shotgun (WGS) entry which is preliminary data.</text>
</comment>
<accession>A0A9W8ZA90</accession>
<reference evidence="2" key="1">
    <citation type="submission" date="2022-10" db="EMBL/GenBank/DDBJ databases">
        <title>Tapping the CABI collections for fungal endophytes: first genome assemblies for Collariella, Neodidymelliopsis, Ascochyta clinopodiicola, Didymella pomorum, Didymosphaeria variabile, Neocosmospora piperis and Neocucurbitaria cava.</title>
        <authorList>
            <person name="Hill R."/>
        </authorList>
    </citation>
    <scope>NUCLEOTIDE SEQUENCE</scope>
    <source>
        <strain evidence="2">IMI 355091</strain>
    </source>
</reference>
<dbReference type="Proteomes" id="UP001140510">
    <property type="component" value="Unassembled WGS sequence"/>
</dbReference>
<sequence>MVLDSEDEDTPERALSEGVTLMDINKNDRHQNKKQDIAQSITPEDEHMIDASPPPPAARPMAKAAKDTAT</sequence>
<evidence type="ECO:0000313" key="3">
    <source>
        <dbReference type="Proteomes" id="UP001140510"/>
    </source>
</evidence>
<evidence type="ECO:0000313" key="2">
    <source>
        <dbReference type="EMBL" id="KAJ4401255.1"/>
    </source>
</evidence>
<keyword evidence="3" id="KW-1185">Reference proteome</keyword>
<protein>
    <submittedName>
        <fullName evidence="2">Uncharacterized protein</fullName>
    </submittedName>
</protein>
<feature type="region of interest" description="Disordered" evidence="1">
    <location>
        <begin position="23"/>
        <end position="70"/>
    </location>
</feature>
<feature type="compositionally biased region" description="Basic and acidic residues" evidence="1">
    <location>
        <begin position="25"/>
        <end position="36"/>
    </location>
</feature>
<dbReference type="AlphaFoldDB" id="A0A9W8ZA90"/>
<name>A0A9W8ZA90_9PLEO</name>
<organism evidence="2 3">
    <name type="scientific">Didymella pomorum</name>
    <dbReference type="NCBI Taxonomy" id="749634"/>
    <lineage>
        <taxon>Eukaryota</taxon>
        <taxon>Fungi</taxon>
        <taxon>Dikarya</taxon>
        <taxon>Ascomycota</taxon>
        <taxon>Pezizomycotina</taxon>
        <taxon>Dothideomycetes</taxon>
        <taxon>Pleosporomycetidae</taxon>
        <taxon>Pleosporales</taxon>
        <taxon>Pleosporineae</taxon>
        <taxon>Didymellaceae</taxon>
        <taxon>Didymella</taxon>
    </lineage>
</organism>
<evidence type="ECO:0000256" key="1">
    <source>
        <dbReference type="SAM" id="MobiDB-lite"/>
    </source>
</evidence>
<dbReference type="OrthoDB" id="10579383at2759"/>